<proteinExistence type="predicted"/>
<dbReference type="RefSeq" id="WP_202989137.1">
    <property type="nucleotide sequence ID" value="NZ_JAENHO010000001.1"/>
</dbReference>
<keyword evidence="2" id="KW-1185">Reference proteome</keyword>
<organism evidence="1 2">
    <name type="scientific">Paractinoplanes lichenicola</name>
    <dbReference type="NCBI Taxonomy" id="2802976"/>
    <lineage>
        <taxon>Bacteria</taxon>
        <taxon>Bacillati</taxon>
        <taxon>Actinomycetota</taxon>
        <taxon>Actinomycetes</taxon>
        <taxon>Micromonosporales</taxon>
        <taxon>Micromonosporaceae</taxon>
        <taxon>Paractinoplanes</taxon>
    </lineage>
</organism>
<dbReference type="EMBL" id="JAENHO010000001">
    <property type="protein sequence ID" value="MBL7252780.1"/>
    <property type="molecule type" value="Genomic_DNA"/>
</dbReference>
<gene>
    <name evidence="1" type="ORF">JKJ07_00475</name>
</gene>
<accession>A0ABS1VEP9</accession>
<name>A0ABS1VEP9_9ACTN</name>
<protein>
    <submittedName>
        <fullName evidence="1">Uncharacterized protein</fullName>
    </submittedName>
</protein>
<comment type="caution">
    <text evidence="1">The sequence shown here is derived from an EMBL/GenBank/DDBJ whole genome shotgun (WGS) entry which is preliminary data.</text>
</comment>
<sequence>MINPGTEPVEGASEELARANLDVFLGAVRRRTGELDGVSIRRRVAGIAGDPVRDPGADRDGRFGWDLPMSDDRAVRLLMPGVELTLIRDDITARAPCLYVNGNAWWWNGAVDSVAGEGLGLVAGE</sequence>
<reference evidence="1 2" key="1">
    <citation type="submission" date="2021-01" db="EMBL/GenBank/DDBJ databases">
        <title>Actinoplanes sp. nov. LDG1-01 isolated from lichen.</title>
        <authorList>
            <person name="Saeng-In P."/>
            <person name="Phongsopitanun W."/>
            <person name="Kanchanasin P."/>
            <person name="Yuki M."/>
            <person name="Kudo T."/>
            <person name="Ohkuma M."/>
            <person name="Tanasupawat S."/>
        </authorList>
    </citation>
    <scope>NUCLEOTIDE SEQUENCE [LARGE SCALE GENOMIC DNA]</scope>
    <source>
        <strain evidence="1 2">LDG1-01</strain>
    </source>
</reference>
<dbReference type="Proteomes" id="UP000598996">
    <property type="component" value="Unassembled WGS sequence"/>
</dbReference>
<evidence type="ECO:0000313" key="1">
    <source>
        <dbReference type="EMBL" id="MBL7252780.1"/>
    </source>
</evidence>
<evidence type="ECO:0000313" key="2">
    <source>
        <dbReference type="Proteomes" id="UP000598996"/>
    </source>
</evidence>